<comment type="caution">
    <text evidence="2">The sequence shown here is derived from an EMBL/GenBank/DDBJ whole genome shotgun (WGS) entry which is preliminary data.</text>
</comment>
<feature type="transmembrane region" description="Helical" evidence="1">
    <location>
        <begin position="58"/>
        <end position="80"/>
    </location>
</feature>
<feature type="transmembrane region" description="Helical" evidence="1">
    <location>
        <begin position="20"/>
        <end position="46"/>
    </location>
</feature>
<dbReference type="STRING" id="1801732.A2814_03165"/>
<evidence type="ECO:0000256" key="1">
    <source>
        <dbReference type="SAM" id="Phobius"/>
    </source>
</evidence>
<dbReference type="EMBL" id="MFTI01000032">
    <property type="protein sequence ID" value="OGI59507.1"/>
    <property type="molecule type" value="Genomic_DNA"/>
</dbReference>
<dbReference type="Proteomes" id="UP000177869">
    <property type="component" value="Unassembled WGS sequence"/>
</dbReference>
<proteinExistence type="predicted"/>
<reference evidence="2 3" key="1">
    <citation type="journal article" date="2016" name="Nat. Commun.">
        <title>Thousands of microbial genomes shed light on interconnected biogeochemical processes in an aquifer system.</title>
        <authorList>
            <person name="Anantharaman K."/>
            <person name="Brown C.T."/>
            <person name="Hug L.A."/>
            <person name="Sharon I."/>
            <person name="Castelle C.J."/>
            <person name="Probst A.J."/>
            <person name="Thomas B.C."/>
            <person name="Singh A."/>
            <person name="Wilkins M.J."/>
            <person name="Karaoz U."/>
            <person name="Brodie E.L."/>
            <person name="Williams K.H."/>
            <person name="Hubbard S.S."/>
            <person name="Banfield J.F."/>
        </authorList>
    </citation>
    <scope>NUCLEOTIDE SEQUENCE [LARGE SCALE GENOMIC DNA]</scope>
</reference>
<dbReference type="AlphaFoldDB" id="A0A1F6UQ58"/>
<evidence type="ECO:0000313" key="2">
    <source>
        <dbReference type="EMBL" id="OGI59507.1"/>
    </source>
</evidence>
<protein>
    <submittedName>
        <fullName evidence="2">Uncharacterized protein</fullName>
    </submittedName>
</protein>
<keyword evidence="1" id="KW-1133">Transmembrane helix</keyword>
<accession>A0A1F6UQ58</accession>
<sequence length="81" mass="8614">MIDIASFSLSQALNTIPVSGLWIALGIFALLALAGGAALIFHWNKYKLHSPATDMTKVIYCVGLLSLLGLCATALAFYSLQ</sequence>
<keyword evidence="1" id="KW-0812">Transmembrane</keyword>
<gene>
    <name evidence="2" type="ORF">A2814_03165</name>
</gene>
<keyword evidence="1" id="KW-0472">Membrane</keyword>
<organism evidence="2 3">
    <name type="scientific">Candidatus Nomurabacteria bacterium RIFCSPHIGHO2_01_FULL_38_19</name>
    <dbReference type="NCBI Taxonomy" id="1801732"/>
    <lineage>
        <taxon>Bacteria</taxon>
        <taxon>Candidatus Nomuraibacteriota</taxon>
    </lineage>
</organism>
<evidence type="ECO:0000313" key="3">
    <source>
        <dbReference type="Proteomes" id="UP000177869"/>
    </source>
</evidence>
<name>A0A1F6UQ58_9BACT</name>